<reference evidence="11" key="1">
    <citation type="submission" date="2022-09" db="EMBL/GenBank/DDBJ databases">
        <title>Diverse halophilic archaea isolated from saline environments.</title>
        <authorList>
            <person name="Cui H.-L."/>
        </authorList>
    </citation>
    <scope>NUCLEOTIDE SEQUENCE</scope>
    <source>
        <strain evidence="11">ZS-35-S2</strain>
    </source>
</reference>
<evidence type="ECO:0000256" key="3">
    <source>
        <dbReference type="ARBA" id="ARBA00022449"/>
    </source>
</evidence>
<evidence type="ECO:0000256" key="2">
    <source>
        <dbReference type="ARBA" id="ARBA00022448"/>
    </source>
</evidence>
<dbReference type="KEGG" id="ssai:N0B31_15620"/>
<dbReference type="InterPro" id="IPR002528">
    <property type="entry name" value="MATE_fam"/>
</dbReference>
<keyword evidence="12" id="KW-1185">Reference proteome</keyword>
<evidence type="ECO:0000256" key="7">
    <source>
        <dbReference type="ARBA" id="ARBA00023065"/>
    </source>
</evidence>
<dbReference type="GO" id="GO:0006811">
    <property type="term" value="P:monoatomic ion transport"/>
    <property type="evidence" value="ECO:0007669"/>
    <property type="project" value="UniProtKB-KW"/>
</dbReference>
<dbReference type="PANTHER" id="PTHR43298">
    <property type="entry name" value="MULTIDRUG RESISTANCE PROTEIN NORM-RELATED"/>
    <property type="match status" value="1"/>
</dbReference>
<name>A0A9E7R2R1_9EURY</name>
<feature type="transmembrane region" description="Helical" evidence="10">
    <location>
        <begin position="297"/>
        <end position="319"/>
    </location>
</feature>
<keyword evidence="6 10" id="KW-1133">Transmembrane helix</keyword>
<feature type="transmembrane region" description="Helical" evidence="10">
    <location>
        <begin position="271"/>
        <end position="291"/>
    </location>
</feature>
<feature type="transmembrane region" description="Helical" evidence="10">
    <location>
        <begin position="434"/>
        <end position="454"/>
    </location>
</feature>
<dbReference type="PANTHER" id="PTHR43298:SF2">
    <property type="entry name" value="FMN_FAD EXPORTER YEEO-RELATED"/>
    <property type="match status" value="1"/>
</dbReference>
<feature type="transmembrane region" description="Helical" evidence="10">
    <location>
        <begin position="49"/>
        <end position="74"/>
    </location>
</feature>
<dbReference type="GO" id="GO:0015297">
    <property type="term" value="F:antiporter activity"/>
    <property type="evidence" value="ECO:0007669"/>
    <property type="project" value="UniProtKB-KW"/>
</dbReference>
<feature type="transmembrane region" description="Helical" evidence="10">
    <location>
        <begin position="331"/>
        <end position="351"/>
    </location>
</feature>
<dbReference type="RefSeq" id="WP_260592554.1">
    <property type="nucleotide sequence ID" value="NZ_CP104003.1"/>
</dbReference>
<organism evidence="11 12">
    <name type="scientific">Salinirubellus salinus</name>
    <dbReference type="NCBI Taxonomy" id="1364945"/>
    <lineage>
        <taxon>Archaea</taxon>
        <taxon>Methanobacteriati</taxon>
        <taxon>Methanobacteriota</taxon>
        <taxon>Stenosarchaea group</taxon>
        <taxon>Halobacteria</taxon>
        <taxon>Halobacteriales</taxon>
        <taxon>Natronomonadaceae</taxon>
        <taxon>Salinirubellus</taxon>
    </lineage>
</organism>
<keyword evidence="7" id="KW-0406">Ion transport</keyword>
<dbReference type="InterPro" id="IPR048279">
    <property type="entry name" value="MdtK-like"/>
</dbReference>
<protein>
    <recommendedName>
        <fullName evidence="9">Multidrug-efflux transporter</fullName>
    </recommendedName>
</protein>
<evidence type="ECO:0000256" key="9">
    <source>
        <dbReference type="ARBA" id="ARBA00031636"/>
    </source>
</evidence>
<dbReference type="PIRSF" id="PIRSF006603">
    <property type="entry name" value="DinF"/>
    <property type="match status" value="1"/>
</dbReference>
<evidence type="ECO:0000256" key="1">
    <source>
        <dbReference type="ARBA" id="ARBA00004651"/>
    </source>
</evidence>
<feature type="transmembrane region" description="Helical" evidence="10">
    <location>
        <begin position="209"/>
        <end position="230"/>
    </location>
</feature>
<dbReference type="GeneID" id="74943880"/>
<accession>A0A9E7R2R1</accession>
<sequence length="471" mass="47653">MFELSTEDITEGSLLRALLLLAAPLLVQQLALVANQVADLVFLGRFSGAAVAGVSLAFPAVVLLFAVVAVGPFVGTQVLVSQRVGADDRAGARRALGTGLATAVALALAVGAVAYLAAPALVDLLTAVRPAGTDPAVERAAVDYLRVVGLGLVAIGLGDTLEAGFVGWGDSRASLYINLATVGTNVVLDPLLIFGFAPLGVPSLGVTGAGLALVCGSLAAFVLGAAMLAAGRAKGLVGSETFAPDLEEVRELLDIGGPSAAQQVARQSVRLVVVVVVFAAAGGAGLAAYFVGARVAAVAFVPAIGLQQAAQSVVGQNLGAERPDRAGRTTWLGVGIAAGGLAVVGAAQWFVPGDLAVLLVPELSGEALALAEQYLRILAYGYPAIGAAYLLEGGFNAARRTRTSFVATLCQFWAIRLPIAAAGVFLLGYGVQSVFWAVTISNVVVAVGLAVYYHREVDRGMLGRAAETASG</sequence>
<feature type="transmembrane region" description="Helical" evidence="10">
    <location>
        <begin position="144"/>
        <end position="168"/>
    </location>
</feature>
<keyword evidence="3" id="KW-0050">Antiport</keyword>
<gene>
    <name evidence="11" type="ORF">N0B31_15620</name>
</gene>
<keyword evidence="4" id="KW-1003">Cell membrane</keyword>
<dbReference type="InterPro" id="IPR050222">
    <property type="entry name" value="MATE_MdtK"/>
</dbReference>
<evidence type="ECO:0000256" key="10">
    <source>
        <dbReference type="SAM" id="Phobius"/>
    </source>
</evidence>
<evidence type="ECO:0000256" key="4">
    <source>
        <dbReference type="ARBA" id="ARBA00022475"/>
    </source>
</evidence>
<dbReference type="AlphaFoldDB" id="A0A9E7R2R1"/>
<feature type="transmembrane region" description="Helical" evidence="10">
    <location>
        <begin position="403"/>
        <end position="428"/>
    </location>
</feature>
<comment type="subcellular location">
    <subcellularLocation>
        <location evidence="1">Cell membrane</location>
        <topology evidence="1">Multi-pass membrane protein</topology>
    </subcellularLocation>
</comment>
<keyword evidence="5 10" id="KW-0812">Transmembrane</keyword>
<evidence type="ECO:0000256" key="5">
    <source>
        <dbReference type="ARBA" id="ARBA00022692"/>
    </source>
</evidence>
<feature type="transmembrane region" description="Helical" evidence="10">
    <location>
        <begin position="175"/>
        <end position="197"/>
    </location>
</feature>
<evidence type="ECO:0000256" key="8">
    <source>
        <dbReference type="ARBA" id="ARBA00023136"/>
    </source>
</evidence>
<dbReference type="GO" id="GO:0005886">
    <property type="term" value="C:plasma membrane"/>
    <property type="evidence" value="ECO:0007669"/>
    <property type="project" value="UniProtKB-SubCell"/>
</dbReference>
<evidence type="ECO:0000313" key="11">
    <source>
        <dbReference type="EMBL" id="UWM53560.1"/>
    </source>
</evidence>
<feature type="transmembrane region" description="Helical" evidence="10">
    <location>
        <begin position="95"/>
        <end position="118"/>
    </location>
</feature>
<keyword evidence="8 10" id="KW-0472">Membrane</keyword>
<feature type="transmembrane region" description="Helical" evidence="10">
    <location>
        <begin position="373"/>
        <end position="391"/>
    </location>
</feature>
<evidence type="ECO:0000313" key="12">
    <source>
        <dbReference type="Proteomes" id="UP001057580"/>
    </source>
</evidence>
<keyword evidence="2" id="KW-0813">Transport</keyword>
<evidence type="ECO:0000256" key="6">
    <source>
        <dbReference type="ARBA" id="ARBA00022989"/>
    </source>
</evidence>
<dbReference type="EMBL" id="CP104003">
    <property type="protein sequence ID" value="UWM53560.1"/>
    <property type="molecule type" value="Genomic_DNA"/>
</dbReference>
<dbReference type="Pfam" id="PF01554">
    <property type="entry name" value="MatE"/>
    <property type="match status" value="2"/>
</dbReference>
<dbReference type="NCBIfam" id="TIGR00797">
    <property type="entry name" value="matE"/>
    <property type="match status" value="1"/>
</dbReference>
<proteinExistence type="predicted"/>
<dbReference type="Proteomes" id="UP001057580">
    <property type="component" value="Chromosome"/>
</dbReference>
<dbReference type="GO" id="GO:0042910">
    <property type="term" value="F:xenobiotic transmembrane transporter activity"/>
    <property type="evidence" value="ECO:0007669"/>
    <property type="project" value="InterPro"/>
</dbReference>